<dbReference type="PANTHER" id="PTHR30273">
    <property type="entry name" value="PERIPLASMIC SIGNAL SENSOR AND SIGMA FACTOR ACTIVATOR FECR-RELATED"/>
    <property type="match status" value="1"/>
</dbReference>
<dbReference type="STRING" id="1703345.A3860_30550"/>
<gene>
    <name evidence="4" type="ORF">A3860_30550</name>
</gene>
<dbReference type="InterPro" id="IPR006860">
    <property type="entry name" value="FecR"/>
</dbReference>
<dbReference type="Proteomes" id="UP000192796">
    <property type="component" value="Unassembled WGS sequence"/>
</dbReference>
<dbReference type="OrthoDB" id="1452822at2"/>
<dbReference type="Gene3D" id="2.60.120.1440">
    <property type="match status" value="1"/>
</dbReference>
<keyword evidence="1" id="KW-0812">Transmembrane</keyword>
<evidence type="ECO:0000313" key="4">
    <source>
        <dbReference type="EMBL" id="OQP61809.1"/>
    </source>
</evidence>
<dbReference type="AlphaFoldDB" id="A0A1V9FTV8"/>
<evidence type="ECO:0000259" key="2">
    <source>
        <dbReference type="Pfam" id="PF04773"/>
    </source>
</evidence>
<dbReference type="Gene3D" id="3.55.50.30">
    <property type="match status" value="1"/>
</dbReference>
<proteinExistence type="predicted"/>
<dbReference type="PANTHER" id="PTHR30273:SF2">
    <property type="entry name" value="PROTEIN FECR"/>
    <property type="match status" value="1"/>
</dbReference>
<protein>
    <recommendedName>
        <fullName evidence="6">FecR protein domain-containing protein</fullName>
    </recommendedName>
</protein>
<evidence type="ECO:0000313" key="5">
    <source>
        <dbReference type="Proteomes" id="UP000192796"/>
    </source>
</evidence>
<keyword evidence="5" id="KW-1185">Reference proteome</keyword>
<dbReference type="RefSeq" id="WP_081150233.1">
    <property type="nucleotide sequence ID" value="NZ_LVYD01000055.1"/>
</dbReference>
<dbReference type="PIRSF" id="PIRSF018266">
    <property type="entry name" value="FecR"/>
    <property type="match status" value="1"/>
</dbReference>
<evidence type="ECO:0000259" key="3">
    <source>
        <dbReference type="Pfam" id="PF16344"/>
    </source>
</evidence>
<keyword evidence="1" id="KW-1133">Transmembrane helix</keyword>
<feature type="transmembrane region" description="Helical" evidence="1">
    <location>
        <begin position="96"/>
        <end position="113"/>
    </location>
</feature>
<comment type="caution">
    <text evidence="4">The sequence shown here is derived from an EMBL/GenBank/DDBJ whole genome shotgun (WGS) entry which is preliminary data.</text>
</comment>
<dbReference type="InterPro" id="IPR032508">
    <property type="entry name" value="FecR_C"/>
</dbReference>
<organism evidence="4 5">
    <name type="scientific">Niastella vici</name>
    <dbReference type="NCBI Taxonomy" id="1703345"/>
    <lineage>
        <taxon>Bacteria</taxon>
        <taxon>Pseudomonadati</taxon>
        <taxon>Bacteroidota</taxon>
        <taxon>Chitinophagia</taxon>
        <taxon>Chitinophagales</taxon>
        <taxon>Chitinophagaceae</taxon>
        <taxon>Niastella</taxon>
    </lineage>
</organism>
<reference evidence="4 5" key="1">
    <citation type="submission" date="2016-03" db="EMBL/GenBank/DDBJ databases">
        <title>Niastella vici sp. nov., isolated from farmland soil.</title>
        <authorList>
            <person name="Chen L."/>
            <person name="Wang D."/>
            <person name="Yang S."/>
            <person name="Wang G."/>
        </authorList>
    </citation>
    <scope>NUCLEOTIDE SEQUENCE [LARGE SCALE GENOMIC DNA]</scope>
    <source>
        <strain evidence="4 5">DJ57</strain>
    </source>
</reference>
<evidence type="ECO:0008006" key="6">
    <source>
        <dbReference type="Google" id="ProtNLM"/>
    </source>
</evidence>
<keyword evidence="1" id="KW-0472">Membrane</keyword>
<sequence length="332" mass="37454">MNQHEHIINLIAKQLRGLATAEETAELQQWLQSDVECRQVYDDMAVIWQKTGPLLANPSFNTEKAWLNLDDKITQLNPRPKLPFHTLISTLFTQRAVAAILVLAVIAIGGYWYSVKTQWKTFTATNQNETLTLPDQSVVLVRKGSSIKYLKKFDKKERRVELTGEAFFKVQHKEDQPFLVTTDKSEVKVLGTTFLVNSGEATDEVVVVTGKVNVTYKNTTESSNQVILTKGQQALLTQGHIYQSPVTDSNFIAWNSGQLVFNNTPLPKVLQDISHFYGVELKLAPALTAIAPAVRVTVEFNNQPVDQALEELRLITGLQIKKEKDKVIFYRK</sequence>
<dbReference type="Pfam" id="PF16344">
    <property type="entry name" value="FecR_C"/>
    <property type="match status" value="1"/>
</dbReference>
<dbReference type="Pfam" id="PF04773">
    <property type="entry name" value="FecR"/>
    <property type="match status" value="1"/>
</dbReference>
<dbReference type="InterPro" id="IPR012373">
    <property type="entry name" value="Ferrdict_sens_TM"/>
</dbReference>
<feature type="domain" description="FecR protein" evidence="2">
    <location>
        <begin position="123"/>
        <end position="213"/>
    </location>
</feature>
<accession>A0A1V9FTV8</accession>
<feature type="domain" description="Protein FecR C-terminal" evidence="3">
    <location>
        <begin position="259"/>
        <end position="328"/>
    </location>
</feature>
<evidence type="ECO:0000256" key="1">
    <source>
        <dbReference type="SAM" id="Phobius"/>
    </source>
</evidence>
<name>A0A1V9FTV8_9BACT</name>
<dbReference type="EMBL" id="LVYD01000055">
    <property type="protein sequence ID" value="OQP61809.1"/>
    <property type="molecule type" value="Genomic_DNA"/>
</dbReference>
<dbReference type="GO" id="GO:0016989">
    <property type="term" value="F:sigma factor antagonist activity"/>
    <property type="evidence" value="ECO:0007669"/>
    <property type="project" value="TreeGrafter"/>
</dbReference>